<organism evidence="3 4">
    <name type="scientific">Corynascus novoguineensis</name>
    <dbReference type="NCBI Taxonomy" id="1126955"/>
    <lineage>
        <taxon>Eukaryota</taxon>
        <taxon>Fungi</taxon>
        <taxon>Dikarya</taxon>
        <taxon>Ascomycota</taxon>
        <taxon>Pezizomycotina</taxon>
        <taxon>Sordariomycetes</taxon>
        <taxon>Sordariomycetidae</taxon>
        <taxon>Sordariales</taxon>
        <taxon>Chaetomiaceae</taxon>
        <taxon>Corynascus</taxon>
    </lineage>
</organism>
<evidence type="ECO:0000313" key="3">
    <source>
        <dbReference type="EMBL" id="KAK4244066.1"/>
    </source>
</evidence>
<dbReference type="AlphaFoldDB" id="A0AAN7HBU6"/>
<feature type="region of interest" description="Disordered" evidence="1">
    <location>
        <begin position="118"/>
        <end position="143"/>
    </location>
</feature>
<evidence type="ECO:0000259" key="2">
    <source>
        <dbReference type="PROSITE" id="PS50181"/>
    </source>
</evidence>
<comment type="caution">
    <text evidence="3">The sequence shown here is derived from an EMBL/GenBank/DDBJ whole genome shotgun (WGS) entry which is preliminary data.</text>
</comment>
<dbReference type="EMBL" id="MU857760">
    <property type="protein sequence ID" value="KAK4244066.1"/>
    <property type="molecule type" value="Genomic_DNA"/>
</dbReference>
<feature type="domain" description="F-box" evidence="2">
    <location>
        <begin position="1"/>
        <end position="50"/>
    </location>
</feature>
<accession>A0AAN7HBU6</accession>
<evidence type="ECO:0000256" key="1">
    <source>
        <dbReference type="SAM" id="MobiDB-lite"/>
    </source>
</evidence>
<name>A0AAN7HBU6_9PEZI</name>
<proteinExistence type="predicted"/>
<keyword evidence="4" id="KW-1185">Reference proteome</keyword>
<dbReference type="InterPro" id="IPR001810">
    <property type="entry name" value="F-box_dom"/>
</dbReference>
<evidence type="ECO:0000313" key="4">
    <source>
        <dbReference type="Proteomes" id="UP001303647"/>
    </source>
</evidence>
<reference evidence="3" key="1">
    <citation type="journal article" date="2023" name="Mol. Phylogenet. Evol.">
        <title>Genome-scale phylogeny and comparative genomics of the fungal order Sordariales.</title>
        <authorList>
            <person name="Hensen N."/>
            <person name="Bonometti L."/>
            <person name="Westerberg I."/>
            <person name="Brannstrom I.O."/>
            <person name="Guillou S."/>
            <person name="Cros-Aarteil S."/>
            <person name="Calhoun S."/>
            <person name="Haridas S."/>
            <person name="Kuo A."/>
            <person name="Mondo S."/>
            <person name="Pangilinan J."/>
            <person name="Riley R."/>
            <person name="LaButti K."/>
            <person name="Andreopoulos B."/>
            <person name="Lipzen A."/>
            <person name="Chen C."/>
            <person name="Yan M."/>
            <person name="Daum C."/>
            <person name="Ng V."/>
            <person name="Clum A."/>
            <person name="Steindorff A."/>
            <person name="Ohm R.A."/>
            <person name="Martin F."/>
            <person name="Silar P."/>
            <person name="Natvig D.O."/>
            <person name="Lalanne C."/>
            <person name="Gautier V."/>
            <person name="Ament-Velasquez S.L."/>
            <person name="Kruys A."/>
            <person name="Hutchinson M.I."/>
            <person name="Powell A.J."/>
            <person name="Barry K."/>
            <person name="Miller A.N."/>
            <person name="Grigoriev I.V."/>
            <person name="Debuchy R."/>
            <person name="Gladieux P."/>
            <person name="Hiltunen Thoren M."/>
            <person name="Johannesson H."/>
        </authorList>
    </citation>
    <scope>NUCLEOTIDE SEQUENCE</scope>
    <source>
        <strain evidence="3">CBS 359.72</strain>
    </source>
</reference>
<dbReference type="Proteomes" id="UP001303647">
    <property type="component" value="Unassembled WGS sequence"/>
</dbReference>
<gene>
    <name evidence="3" type="ORF">C7999DRAFT_44217</name>
</gene>
<protein>
    <recommendedName>
        <fullName evidence="2">F-box domain-containing protein</fullName>
    </recommendedName>
</protein>
<sequence length="452" mass="49777">MVGLLRLPNELLAIIFDGLDAQGFSALRLTSKYAKLATLPAFISRYFQTRYTMLSRLSLENLVEIARHPDFGPAVRTLEICTDHFVEFPDLEFHIARHEGDILLAIQEGRCPPAVVVGSMDDAHSSAEEDQSPGEEGRRTDKGSFLSQDSYEAALDKVAYTSLWEEQEHIITSGLAQAYITQALISLTNIEAVVISNMHRPWGALAHGRQTGLPPTNSLDDYEEVPFLGQVLRITLTAIATSGAALSSLAITAGGLYGAITPDILRPSESHFQYYKNLPPSLTELALNVSAKATRRAEDRWADDLSAFIGVFRQLTQLDLIIKPDNFDPQVDRLKQLAPKLQLPNLQGLGLYRAYCSVQDLGAFIVRHKATLQSVTLVRVGVSGGIGHWRSLFALIRDHLPGLELSIKRCTAGGLALLCRVEHENGEEFEDCFDVGGSREAWATAIQVIKTR</sequence>
<reference evidence="3" key="2">
    <citation type="submission" date="2023-05" db="EMBL/GenBank/DDBJ databases">
        <authorList>
            <consortium name="Lawrence Berkeley National Laboratory"/>
            <person name="Steindorff A."/>
            <person name="Hensen N."/>
            <person name="Bonometti L."/>
            <person name="Westerberg I."/>
            <person name="Brannstrom I.O."/>
            <person name="Guillou S."/>
            <person name="Cros-Aarteil S."/>
            <person name="Calhoun S."/>
            <person name="Haridas S."/>
            <person name="Kuo A."/>
            <person name="Mondo S."/>
            <person name="Pangilinan J."/>
            <person name="Riley R."/>
            <person name="Labutti K."/>
            <person name="Andreopoulos B."/>
            <person name="Lipzen A."/>
            <person name="Chen C."/>
            <person name="Yanf M."/>
            <person name="Daum C."/>
            <person name="Ng V."/>
            <person name="Clum A."/>
            <person name="Ohm R."/>
            <person name="Martin F."/>
            <person name="Silar P."/>
            <person name="Natvig D."/>
            <person name="Lalanne C."/>
            <person name="Gautier V."/>
            <person name="Ament-Velasquez S.L."/>
            <person name="Kruys A."/>
            <person name="Hutchinson M.I."/>
            <person name="Powell A.J."/>
            <person name="Barry K."/>
            <person name="Miller A.N."/>
            <person name="Grigoriev I.V."/>
            <person name="Debuchy R."/>
            <person name="Gladieux P."/>
            <person name="Thoren M.H."/>
            <person name="Johannesson H."/>
        </authorList>
    </citation>
    <scope>NUCLEOTIDE SEQUENCE</scope>
    <source>
        <strain evidence="3">CBS 359.72</strain>
    </source>
</reference>
<dbReference type="PROSITE" id="PS50181">
    <property type="entry name" value="FBOX"/>
    <property type="match status" value="1"/>
</dbReference>